<name>A0A928KQX5_9FIRM</name>
<dbReference type="AlphaFoldDB" id="A0A928KQX5"/>
<feature type="transmembrane region" description="Helical" evidence="7">
    <location>
        <begin position="94"/>
        <end position="111"/>
    </location>
</feature>
<accession>A0A928KQX5</accession>
<dbReference type="Pfam" id="PF00528">
    <property type="entry name" value="BPD_transp_1"/>
    <property type="match status" value="1"/>
</dbReference>
<evidence type="ECO:0000256" key="7">
    <source>
        <dbReference type="RuleBase" id="RU363032"/>
    </source>
</evidence>
<dbReference type="PROSITE" id="PS50928">
    <property type="entry name" value="ABC_TM1"/>
    <property type="match status" value="1"/>
</dbReference>
<dbReference type="NCBIfam" id="TIGR01726">
    <property type="entry name" value="HEQRo_perm_3TM"/>
    <property type="match status" value="1"/>
</dbReference>
<evidence type="ECO:0000256" key="3">
    <source>
        <dbReference type="ARBA" id="ARBA00022475"/>
    </source>
</evidence>
<dbReference type="InterPro" id="IPR010065">
    <property type="entry name" value="AA_ABC_transptr_permease_3TM"/>
</dbReference>
<dbReference type="PANTHER" id="PTHR30614:SF43">
    <property type="entry name" value="L-CYSTINE TRANSPORT SYSTEM PERMEASE PROTEIN TCYM"/>
    <property type="match status" value="1"/>
</dbReference>
<keyword evidence="4 7" id="KW-0812">Transmembrane</keyword>
<feature type="transmembrane region" description="Helical" evidence="7">
    <location>
        <begin position="21"/>
        <end position="45"/>
    </location>
</feature>
<keyword evidence="5 7" id="KW-1133">Transmembrane helix</keyword>
<dbReference type="GO" id="GO:0043190">
    <property type="term" value="C:ATP-binding cassette (ABC) transporter complex"/>
    <property type="evidence" value="ECO:0007669"/>
    <property type="project" value="InterPro"/>
</dbReference>
<comment type="similarity">
    <text evidence="7">Belongs to the binding-protein-dependent transport system permease family.</text>
</comment>
<sequence length="234" mass="26011">MGIDFSYVLKVIDRISGAIPYTLLIIVISGSLGILLAAGIAAIRIRKWKVLSPLADVYVSFFRSTPPLIHIFLVYYGLPLLLREFGIDADDWSKTIYVSLALILFNGAYMSEYLRPAYLAVDRGQHDAAASIGMTGFTKLRRIILPQMLPIAWPNLENAFVELVKDTSVLFVIGLTDIMGMAKKIISNDYGVKKLEVYLAAAAIYWCITFAVSKLCQLLEKKIMIGNPTEKRVG</sequence>
<keyword evidence="3" id="KW-1003">Cell membrane</keyword>
<protein>
    <submittedName>
        <fullName evidence="9">Amino acid ABC transporter permease</fullName>
    </submittedName>
</protein>
<dbReference type="RefSeq" id="WP_326840181.1">
    <property type="nucleotide sequence ID" value="NZ_SVNY01000002.1"/>
</dbReference>
<dbReference type="CDD" id="cd06261">
    <property type="entry name" value="TM_PBP2"/>
    <property type="match status" value="1"/>
</dbReference>
<evidence type="ECO:0000313" key="10">
    <source>
        <dbReference type="Proteomes" id="UP000754750"/>
    </source>
</evidence>
<dbReference type="SUPFAM" id="SSF161098">
    <property type="entry name" value="MetI-like"/>
    <property type="match status" value="1"/>
</dbReference>
<dbReference type="PANTHER" id="PTHR30614">
    <property type="entry name" value="MEMBRANE COMPONENT OF AMINO ACID ABC TRANSPORTER"/>
    <property type="match status" value="1"/>
</dbReference>
<dbReference type="GO" id="GO:0022857">
    <property type="term" value="F:transmembrane transporter activity"/>
    <property type="evidence" value="ECO:0007669"/>
    <property type="project" value="InterPro"/>
</dbReference>
<feature type="transmembrane region" description="Helical" evidence="7">
    <location>
        <begin position="65"/>
        <end position="82"/>
    </location>
</feature>
<dbReference type="EMBL" id="SVNY01000002">
    <property type="protein sequence ID" value="MBE6833093.1"/>
    <property type="molecule type" value="Genomic_DNA"/>
</dbReference>
<evidence type="ECO:0000259" key="8">
    <source>
        <dbReference type="PROSITE" id="PS50928"/>
    </source>
</evidence>
<dbReference type="Gene3D" id="1.10.3720.10">
    <property type="entry name" value="MetI-like"/>
    <property type="match status" value="1"/>
</dbReference>
<dbReference type="InterPro" id="IPR043429">
    <property type="entry name" value="ArtM/GltK/GlnP/TcyL/YhdX-like"/>
</dbReference>
<evidence type="ECO:0000256" key="2">
    <source>
        <dbReference type="ARBA" id="ARBA00022448"/>
    </source>
</evidence>
<evidence type="ECO:0000256" key="4">
    <source>
        <dbReference type="ARBA" id="ARBA00022692"/>
    </source>
</evidence>
<evidence type="ECO:0000256" key="1">
    <source>
        <dbReference type="ARBA" id="ARBA00004651"/>
    </source>
</evidence>
<evidence type="ECO:0000313" key="9">
    <source>
        <dbReference type="EMBL" id="MBE6833093.1"/>
    </source>
</evidence>
<feature type="transmembrane region" description="Helical" evidence="7">
    <location>
        <begin position="197"/>
        <end position="216"/>
    </location>
</feature>
<dbReference type="Proteomes" id="UP000754750">
    <property type="component" value="Unassembled WGS sequence"/>
</dbReference>
<keyword evidence="6 7" id="KW-0472">Membrane</keyword>
<dbReference type="GO" id="GO:0006865">
    <property type="term" value="P:amino acid transport"/>
    <property type="evidence" value="ECO:0007669"/>
    <property type="project" value="TreeGrafter"/>
</dbReference>
<evidence type="ECO:0000256" key="5">
    <source>
        <dbReference type="ARBA" id="ARBA00022989"/>
    </source>
</evidence>
<proteinExistence type="inferred from homology"/>
<gene>
    <name evidence="9" type="ORF">E7512_05840</name>
</gene>
<comment type="caution">
    <text evidence="9">The sequence shown here is derived from an EMBL/GenBank/DDBJ whole genome shotgun (WGS) entry which is preliminary data.</text>
</comment>
<organism evidence="9 10">
    <name type="scientific">Faecalispora sporosphaeroides</name>
    <dbReference type="NCBI Taxonomy" id="1549"/>
    <lineage>
        <taxon>Bacteria</taxon>
        <taxon>Bacillati</taxon>
        <taxon>Bacillota</taxon>
        <taxon>Clostridia</taxon>
        <taxon>Eubacteriales</taxon>
        <taxon>Oscillospiraceae</taxon>
        <taxon>Faecalispora</taxon>
    </lineage>
</organism>
<comment type="subcellular location">
    <subcellularLocation>
        <location evidence="1 7">Cell membrane</location>
        <topology evidence="1 7">Multi-pass membrane protein</topology>
    </subcellularLocation>
</comment>
<dbReference type="InterPro" id="IPR000515">
    <property type="entry name" value="MetI-like"/>
</dbReference>
<dbReference type="InterPro" id="IPR035906">
    <property type="entry name" value="MetI-like_sf"/>
</dbReference>
<evidence type="ECO:0000256" key="6">
    <source>
        <dbReference type="ARBA" id="ARBA00023136"/>
    </source>
</evidence>
<feature type="domain" description="ABC transmembrane type-1" evidence="8">
    <location>
        <begin position="19"/>
        <end position="216"/>
    </location>
</feature>
<reference evidence="9" key="1">
    <citation type="submission" date="2019-04" db="EMBL/GenBank/DDBJ databases">
        <title>Evolution of Biomass-Degrading Anaerobic Consortia Revealed by Metagenomics.</title>
        <authorList>
            <person name="Peng X."/>
        </authorList>
    </citation>
    <scope>NUCLEOTIDE SEQUENCE</scope>
    <source>
        <strain evidence="9">SIG551</strain>
    </source>
</reference>
<keyword evidence="2 7" id="KW-0813">Transport</keyword>